<comment type="caution">
    <text evidence="2">The sequence shown here is derived from an EMBL/GenBank/DDBJ whole genome shotgun (WGS) entry which is preliminary data.</text>
</comment>
<proteinExistence type="predicted"/>
<gene>
    <name evidence="2" type="ORF">LMG23994_06557</name>
</gene>
<evidence type="ECO:0008006" key="4">
    <source>
        <dbReference type="Google" id="ProtNLM"/>
    </source>
</evidence>
<sequence>MPQELANVFSRYGIVRVVKPPVALPPYALSQYWHPRFHHDPAIVWLRQLVKQTFDRYPDTDVSGDAMPVPARKKGATAKRGASSR</sequence>
<name>A0ABN7ZT64_9BURK</name>
<evidence type="ECO:0000313" key="2">
    <source>
        <dbReference type="EMBL" id="CAG9187102.1"/>
    </source>
</evidence>
<dbReference type="SUPFAM" id="SSF53850">
    <property type="entry name" value="Periplasmic binding protein-like II"/>
    <property type="match status" value="1"/>
</dbReference>
<protein>
    <recommendedName>
        <fullName evidence="4">LysR substrate-binding domain-containing protein</fullName>
    </recommendedName>
</protein>
<dbReference type="Proteomes" id="UP000701702">
    <property type="component" value="Unassembled WGS sequence"/>
</dbReference>
<reference evidence="2 3" key="1">
    <citation type="submission" date="2021-08" db="EMBL/GenBank/DDBJ databases">
        <authorList>
            <person name="Peeters C."/>
        </authorList>
    </citation>
    <scope>NUCLEOTIDE SEQUENCE [LARGE SCALE GENOMIC DNA]</scope>
    <source>
        <strain evidence="2 3">LMG 23994</strain>
    </source>
</reference>
<dbReference type="RefSeq" id="WP_376991517.1">
    <property type="nucleotide sequence ID" value="NZ_CAJZAF010000058.1"/>
</dbReference>
<evidence type="ECO:0000256" key="1">
    <source>
        <dbReference type="SAM" id="MobiDB-lite"/>
    </source>
</evidence>
<accession>A0ABN7ZT64</accession>
<dbReference type="EMBL" id="CAJZAF010000058">
    <property type="protein sequence ID" value="CAG9187102.1"/>
    <property type="molecule type" value="Genomic_DNA"/>
</dbReference>
<keyword evidence="3" id="KW-1185">Reference proteome</keyword>
<dbReference type="Gene3D" id="3.40.190.10">
    <property type="entry name" value="Periplasmic binding protein-like II"/>
    <property type="match status" value="2"/>
</dbReference>
<evidence type="ECO:0000313" key="3">
    <source>
        <dbReference type="Proteomes" id="UP000701702"/>
    </source>
</evidence>
<feature type="region of interest" description="Disordered" evidence="1">
    <location>
        <begin position="61"/>
        <end position="85"/>
    </location>
</feature>
<organism evidence="2 3">
    <name type="scientific">Cupriavidus pinatubonensis</name>
    <dbReference type="NCBI Taxonomy" id="248026"/>
    <lineage>
        <taxon>Bacteria</taxon>
        <taxon>Pseudomonadati</taxon>
        <taxon>Pseudomonadota</taxon>
        <taxon>Betaproteobacteria</taxon>
        <taxon>Burkholderiales</taxon>
        <taxon>Burkholderiaceae</taxon>
        <taxon>Cupriavidus</taxon>
    </lineage>
</organism>